<reference evidence="5" key="1">
    <citation type="submission" date="2020-07" db="EMBL/GenBank/DDBJ databases">
        <authorList>
            <person name="Partida-Martinez L."/>
            <person name="Huntemann M."/>
            <person name="Clum A."/>
            <person name="Wang J."/>
            <person name="Palaniappan K."/>
            <person name="Ritter S."/>
            <person name="Chen I.-M."/>
            <person name="Stamatis D."/>
            <person name="Reddy T."/>
            <person name="O'Malley R."/>
            <person name="Daum C."/>
            <person name="Shapiro N."/>
            <person name="Ivanova N."/>
            <person name="Kyrpides N."/>
            <person name="Woyke T."/>
        </authorList>
    </citation>
    <scope>NUCLEOTIDE SEQUENCE [LARGE SCALE GENOMIC DNA]</scope>
    <source>
        <strain evidence="5">AT2.8</strain>
    </source>
</reference>
<organism evidence="4 5">
    <name type="scientific">Neobacillus niacini</name>
    <dbReference type="NCBI Taxonomy" id="86668"/>
    <lineage>
        <taxon>Bacteria</taxon>
        <taxon>Bacillati</taxon>
        <taxon>Bacillota</taxon>
        <taxon>Bacilli</taxon>
        <taxon>Bacillales</taxon>
        <taxon>Bacillaceae</taxon>
        <taxon>Neobacillus</taxon>
    </lineage>
</organism>
<dbReference type="InterPro" id="IPR038109">
    <property type="entry name" value="DNA_bind_recomb_sf"/>
</dbReference>
<dbReference type="Proteomes" id="UP000548423">
    <property type="component" value="Unassembled WGS sequence"/>
</dbReference>
<gene>
    <name evidence="4" type="ORF">F4694_005684</name>
</gene>
<dbReference type="SMART" id="SM00857">
    <property type="entry name" value="Resolvase"/>
    <property type="match status" value="1"/>
</dbReference>
<dbReference type="SUPFAM" id="SSF53041">
    <property type="entry name" value="Resolvase-like"/>
    <property type="match status" value="1"/>
</dbReference>
<feature type="domain" description="Recombinase" evidence="3">
    <location>
        <begin position="181"/>
        <end position="314"/>
    </location>
</feature>
<evidence type="ECO:0000313" key="4">
    <source>
        <dbReference type="EMBL" id="NYE08828.1"/>
    </source>
</evidence>
<feature type="domain" description="Resolvase/invertase-type recombinase catalytic" evidence="2">
    <location>
        <begin position="29"/>
        <end position="173"/>
    </location>
</feature>
<dbReference type="InterPro" id="IPR036162">
    <property type="entry name" value="Resolvase-like_N_sf"/>
</dbReference>
<dbReference type="EMBL" id="JACCBX010000016">
    <property type="protein sequence ID" value="NYE08828.1"/>
    <property type="molecule type" value="Genomic_DNA"/>
</dbReference>
<dbReference type="InterPro" id="IPR011109">
    <property type="entry name" value="DNA_bind_recombinase_dom"/>
</dbReference>
<dbReference type="Gene3D" id="3.90.1750.20">
    <property type="entry name" value="Putative Large Serine Recombinase, Chain B, Domain 2"/>
    <property type="match status" value="1"/>
</dbReference>
<dbReference type="GO" id="GO:0003677">
    <property type="term" value="F:DNA binding"/>
    <property type="evidence" value="ECO:0007669"/>
    <property type="project" value="InterPro"/>
</dbReference>
<dbReference type="Pfam" id="PF13408">
    <property type="entry name" value="Zn_ribbon_recom"/>
    <property type="match status" value="1"/>
</dbReference>
<dbReference type="PROSITE" id="PS51737">
    <property type="entry name" value="RECOMBINASE_DNA_BIND"/>
    <property type="match status" value="1"/>
</dbReference>
<evidence type="ECO:0000256" key="1">
    <source>
        <dbReference type="SAM" id="Coils"/>
    </source>
</evidence>
<dbReference type="Pfam" id="PF07508">
    <property type="entry name" value="Recombinase"/>
    <property type="match status" value="1"/>
</dbReference>
<dbReference type="PANTHER" id="PTHR30461">
    <property type="entry name" value="DNA-INVERTASE FROM LAMBDOID PROPHAGE"/>
    <property type="match status" value="1"/>
</dbReference>
<protein>
    <submittedName>
        <fullName evidence="4">DNA invertase Pin-like site-specific DNA recombinase</fullName>
    </submittedName>
</protein>
<dbReference type="InterPro" id="IPR050639">
    <property type="entry name" value="SSR_resolvase"/>
</dbReference>
<proteinExistence type="predicted"/>
<reference evidence="5" key="2">
    <citation type="submission" date="2020-08" db="EMBL/GenBank/DDBJ databases">
        <title>The Agave Microbiome: Exploring the role of microbial communities in plant adaptations to desert environments.</title>
        <authorList>
            <person name="Partida-Martinez L.P."/>
        </authorList>
    </citation>
    <scope>NUCLEOTIDE SEQUENCE [LARGE SCALE GENOMIC DNA]</scope>
    <source>
        <strain evidence="5">AT2.8</strain>
    </source>
</reference>
<dbReference type="InterPro" id="IPR006119">
    <property type="entry name" value="Resolv_N"/>
</dbReference>
<dbReference type="InterPro" id="IPR025827">
    <property type="entry name" value="Zn_ribbon_recom_dom"/>
</dbReference>
<dbReference type="AlphaFoldDB" id="A0A852TP13"/>
<dbReference type="Gene3D" id="3.40.50.1390">
    <property type="entry name" value="Resolvase, N-terminal catalytic domain"/>
    <property type="match status" value="1"/>
</dbReference>
<dbReference type="CDD" id="cd00338">
    <property type="entry name" value="Ser_Recombinase"/>
    <property type="match status" value="1"/>
</dbReference>
<dbReference type="GO" id="GO:0000150">
    <property type="term" value="F:DNA strand exchange activity"/>
    <property type="evidence" value="ECO:0007669"/>
    <property type="project" value="InterPro"/>
</dbReference>
<evidence type="ECO:0000259" key="3">
    <source>
        <dbReference type="PROSITE" id="PS51737"/>
    </source>
</evidence>
<dbReference type="PANTHER" id="PTHR30461:SF23">
    <property type="entry name" value="DNA RECOMBINASE-RELATED"/>
    <property type="match status" value="1"/>
</dbReference>
<evidence type="ECO:0000259" key="2">
    <source>
        <dbReference type="PROSITE" id="PS51736"/>
    </source>
</evidence>
<comment type="caution">
    <text evidence="4">The sequence shown here is derived from an EMBL/GenBank/DDBJ whole genome shotgun (WGS) entry which is preliminary data.</text>
</comment>
<accession>A0A852TP13</accession>
<keyword evidence="1" id="KW-0175">Coiled coil</keyword>
<dbReference type="PROSITE" id="PS51736">
    <property type="entry name" value="RECOMBINASES_3"/>
    <property type="match status" value="1"/>
</dbReference>
<feature type="coiled-coil region" evidence="1">
    <location>
        <begin position="402"/>
        <end position="471"/>
    </location>
</feature>
<name>A0A852TP13_9BACI</name>
<evidence type="ECO:0000313" key="5">
    <source>
        <dbReference type="Proteomes" id="UP000548423"/>
    </source>
</evidence>
<dbReference type="Pfam" id="PF00239">
    <property type="entry name" value="Resolvase"/>
    <property type="match status" value="1"/>
</dbReference>
<sequence>MRKKTTQHKIQIIDKELLTKDNRLSQKGIAANYVRVSTNHEEQETSIQNQTELCSEYIEEHGWKRVIHYEDICSGRIGKRPAFKQLLADMEKGFFKYIVVKEGSRLTRNTTTANKIKEISEKNHIHLFSVDGQLNTKKYGYDNIIEVALEAQKEAMLASKRSKSGLRMKAKRKEYMGSIPPYGYKLVENTLVVREDASPNVVKRIFNDYLEGKGAPTIAKELQTEGIPTPSMVFGKRNATANWRDTSVYSILRNEHYIGNLVSCKESTTVTNEKLYRIKNQTENVVRHEDVHEAIITSTTFGRVQEILASKPQKGQKEKNHLYSHILFCSDCSSNLVYRKNWNKGSYICGNYSKNGVTACSNHAIQEKEMSFLLSEALVTFLKSFDLASYLPKVEIAFKKKKRFFEGRKSALENELRVIEDRMDTLTDFLLDKKKTLFQLENKMEKLQNELEVIKESIEEIQKKILILEDKDAHLKLKNRIINFCSFTEVTPKIVNMFVNKIDINEKKDVNIQFGFRMP</sequence>